<keyword evidence="7" id="KW-0067">ATP-binding</keyword>
<dbReference type="Gene3D" id="3.30.565.10">
    <property type="entry name" value="Histidine kinase-like ATPase, C-terminal domain"/>
    <property type="match status" value="1"/>
</dbReference>
<dbReference type="SUPFAM" id="SSF55874">
    <property type="entry name" value="ATPase domain of HSP90 chaperone/DNA topoisomerase II/histidine kinase"/>
    <property type="match status" value="1"/>
</dbReference>
<comment type="catalytic activity">
    <reaction evidence="1">
        <text>ATP + protein L-histidine = ADP + protein N-phospho-L-histidine.</text>
        <dbReference type="EC" id="2.7.13.3"/>
    </reaction>
</comment>
<evidence type="ECO:0000313" key="12">
    <source>
        <dbReference type="Proteomes" id="UP000677918"/>
    </source>
</evidence>
<dbReference type="InterPro" id="IPR004358">
    <property type="entry name" value="Sig_transdc_His_kin-like_C"/>
</dbReference>
<evidence type="ECO:0000256" key="4">
    <source>
        <dbReference type="ARBA" id="ARBA00022679"/>
    </source>
</evidence>
<comment type="caution">
    <text evidence="11">The sequence shown here is derived from an EMBL/GenBank/DDBJ whole genome shotgun (WGS) entry which is preliminary data.</text>
</comment>
<evidence type="ECO:0000256" key="7">
    <source>
        <dbReference type="ARBA" id="ARBA00022840"/>
    </source>
</evidence>
<evidence type="ECO:0000256" key="1">
    <source>
        <dbReference type="ARBA" id="ARBA00000085"/>
    </source>
</evidence>
<proteinExistence type="predicted"/>
<reference evidence="11" key="1">
    <citation type="submission" date="2021-04" db="EMBL/GenBank/DDBJ databases">
        <title>Draft genome sequence of Xylanibacillus composti strain K13.</title>
        <authorList>
            <person name="Uke A."/>
            <person name="Chhe C."/>
            <person name="Baramee S."/>
            <person name="Kosugi A."/>
        </authorList>
    </citation>
    <scope>NUCLEOTIDE SEQUENCE</scope>
    <source>
        <strain evidence="11">K13</strain>
    </source>
</reference>
<feature type="transmembrane region" description="Helical" evidence="9">
    <location>
        <begin position="103"/>
        <end position="123"/>
    </location>
</feature>
<dbReference type="PROSITE" id="PS50109">
    <property type="entry name" value="HIS_KIN"/>
    <property type="match status" value="1"/>
</dbReference>
<sequence>MLFVTIVLWSTSLLLLLTDFRKVQIRWLALVTFFGGCGGVAVHLDESVRPAWDASLHTPAANQMLDVLQAFFSLLNYYGLPYAFVLSALYFNPFFLPSMKRHYAALFLLIPPLLTFALSPAYTPQKPVMHMWMALWALPYILAGSWLIASMPSPNLAMRTSNYLAKLAILPPVLFATVVGYILPAFGVYGMWRYNPWFIGLAFLLFLVAMFKTGFLGVRLYIERKRLDSTLRAITSGTTILHHAIKNEIGKIRLFSEKMKSEAEEKGLADWYEDVRVIEEASNRVLAMIRKVQGQTKDQKLIEEPFPLRSWIEEVLKSLGLPSRQIQTDVHGDSAIVMHGDKALLTEALTNLCNNAMEAMPQGGSLTIRAHLGKRKHVLEISDTGIGMSPYQLKKAVDPFYTTKGGGLNFGLGLAYCYQVMQKHNGSLTLYSREGEGTRAAMTFPARRWSIVPSSADLGKEGKAWTQSAL</sequence>
<dbReference type="GO" id="GO:0004673">
    <property type="term" value="F:protein histidine kinase activity"/>
    <property type="evidence" value="ECO:0007669"/>
    <property type="project" value="UniProtKB-EC"/>
</dbReference>
<dbReference type="Proteomes" id="UP000677918">
    <property type="component" value="Unassembled WGS sequence"/>
</dbReference>
<dbReference type="EC" id="2.7.13.3" evidence="2"/>
<feature type="transmembrane region" description="Helical" evidence="9">
    <location>
        <begin position="129"/>
        <end position="149"/>
    </location>
</feature>
<dbReference type="AlphaFoldDB" id="A0A8J4H577"/>
<dbReference type="RefSeq" id="WP_213413992.1">
    <property type="nucleotide sequence ID" value="NZ_BOVK01000074.1"/>
</dbReference>
<dbReference type="PRINTS" id="PR00344">
    <property type="entry name" value="BCTRLSENSOR"/>
</dbReference>
<name>A0A8J4H577_9BACL</name>
<dbReference type="InterPro" id="IPR036890">
    <property type="entry name" value="HATPase_C_sf"/>
</dbReference>
<organism evidence="11 12">
    <name type="scientific">Xylanibacillus composti</name>
    <dbReference type="NCBI Taxonomy" id="1572762"/>
    <lineage>
        <taxon>Bacteria</taxon>
        <taxon>Bacillati</taxon>
        <taxon>Bacillota</taxon>
        <taxon>Bacilli</taxon>
        <taxon>Bacillales</taxon>
        <taxon>Paenibacillaceae</taxon>
        <taxon>Xylanibacillus</taxon>
    </lineage>
</organism>
<evidence type="ECO:0000313" key="11">
    <source>
        <dbReference type="EMBL" id="GIQ71192.1"/>
    </source>
</evidence>
<feature type="transmembrane region" description="Helical" evidence="9">
    <location>
        <begin position="169"/>
        <end position="192"/>
    </location>
</feature>
<evidence type="ECO:0000259" key="10">
    <source>
        <dbReference type="PROSITE" id="PS50109"/>
    </source>
</evidence>
<dbReference type="PANTHER" id="PTHR43065">
    <property type="entry name" value="SENSOR HISTIDINE KINASE"/>
    <property type="match status" value="1"/>
</dbReference>
<keyword evidence="9" id="KW-1133">Transmembrane helix</keyword>
<feature type="domain" description="Histidine kinase" evidence="10">
    <location>
        <begin position="240"/>
        <end position="448"/>
    </location>
</feature>
<evidence type="ECO:0000256" key="8">
    <source>
        <dbReference type="ARBA" id="ARBA00023012"/>
    </source>
</evidence>
<keyword evidence="8" id="KW-0902">Two-component regulatory system</keyword>
<feature type="transmembrane region" description="Helical" evidence="9">
    <location>
        <begin position="198"/>
        <end position="222"/>
    </location>
</feature>
<keyword evidence="9" id="KW-0812">Transmembrane</keyword>
<evidence type="ECO:0000256" key="3">
    <source>
        <dbReference type="ARBA" id="ARBA00022553"/>
    </source>
</evidence>
<keyword evidence="4" id="KW-0808">Transferase</keyword>
<dbReference type="PANTHER" id="PTHR43065:SF10">
    <property type="entry name" value="PEROXIDE STRESS-ACTIVATED HISTIDINE KINASE MAK3"/>
    <property type="match status" value="1"/>
</dbReference>
<keyword evidence="6" id="KW-0418">Kinase</keyword>
<dbReference type="SMART" id="SM00387">
    <property type="entry name" value="HATPase_c"/>
    <property type="match status" value="1"/>
</dbReference>
<feature type="transmembrane region" description="Helical" evidence="9">
    <location>
        <begin position="70"/>
        <end position="91"/>
    </location>
</feature>
<evidence type="ECO:0000256" key="2">
    <source>
        <dbReference type="ARBA" id="ARBA00012438"/>
    </source>
</evidence>
<keyword evidence="12" id="KW-1185">Reference proteome</keyword>
<protein>
    <recommendedName>
        <fullName evidence="2">histidine kinase</fullName>
        <ecNumber evidence="2">2.7.13.3</ecNumber>
    </recommendedName>
</protein>
<evidence type="ECO:0000256" key="5">
    <source>
        <dbReference type="ARBA" id="ARBA00022741"/>
    </source>
</evidence>
<evidence type="ECO:0000256" key="9">
    <source>
        <dbReference type="SAM" id="Phobius"/>
    </source>
</evidence>
<dbReference type="InterPro" id="IPR005467">
    <property type="entry name" value="His_kinase_dom"/>
</dbReference>
<gene>
    <name evidence="11" type="ORF">XYCOK13_40160</name>
</gene>
<dbReference type="GO" id="GO:0000160">
    <property type="term" value="P:phosphorelay signal transduction system"/>
    <property type="evidence" value="ECO:0007669"/>
    <property type="project" value="UniProtKB-KW"/>
</dbReference>
<keyword evidence="9" id="KW-0472">Membrane</keyword>
<accession>A0A8J4H577</accession>
<dbReference type="GO" id="GO:0005524">
    <property type="term" value="F:ATP binding"/>
    <property type="evidence" value="ECO:0007669"/>
    <property type="project" value="UniProtKB-KW"/>
</dbReference>
<evidence type="ECO:0000256" key="6">
    <source>
        <dbReference type="ARBA" id="ARBA00022777"/>
    </source>
</evidence>
<keyword evidence="3" id="KW-0597">Phosphoprotein</keyword>
<dbReference type="Pfam" id="PF02518">
    <property type="entry name" value="HATPase_c"/>
    <property type="match status" value="1"/>
</dbReference>
<keyword evidence="5" id="KW-0547">Nucleotide-binding</keyword>
<dbReference type="InterPro" id="IPR003594">
    <property type="entry name" value="HATPase_dom"/>
</dbReference>
<dbReference type="EMBL" id="BOVK01000074">
    <property type="protein sequence ID" value="GIQ71192.1"/>
    <property type="molecule type" value="Genomic_DNA"/>
</dbReference>